<gene>
    <name evidence="1" type="ORF">PsorP6_003884</name>
</gene>
<sequence length="154" mass="17023">MVHQHWVDANKPKGDEKPCGNIFKNNLGLPCKRVIQSLLAAEKPLLTEHFNAHWLLRKDDGQPPAEPYPILPLLIHCTKGLPKAAHNKRNCRERLKGAPALPKNCKTAATSTPTPTQTVQTTPTLLFTADHLEAIASAVELSMHQQQPSTQMMS</sequence>
<proteinExistence type="predicted"/>
<dbReference type="EMBL" id="CM047587">
    <property type="protein sequence ID" value="KAI9908356.1"/>
    <property type="molecule type" value="Genomic_DNA"/>
</dbReference>
<reference evidence="1 2" key="1">
    <citation type="journal article" date="2022" name="bioRxiv">
        <title>The genome of the oomycete Peronosclerospora sorghi, a cosmopolitan pathogen of maize and sorghum, is inflated with dispersed pseudogenes.</title>
        <authorList>
            <person name="Fletcher K."/>
            <person name="Martin F."/>
            <person name="Isakeit T."/>
            <person name="Cavanaugh K."/>
            <person name="Magill C."/>
            <person name="Michelmore R."/>
        </authorList>
    </citation>
    <scope>NUCLEOTIDE SEQUENCE [LARGE SCALE GENOMIC DNA]</scope>
    <source>
        <strain evidence="1">P6</strain>
    </source>
</reference>
<name>A0ACC0VRH4_9STRA</name>
<keyword evidence="2" id="KW-1185">Reference proteome</keyword>
<evidence type="ECO:0000313" key="1">
    <source>
        <dbReference type="EMBL" id="KAI9908356.1"/>
    </source>
</evidence>
<organism evidence="1 2">
    <name type="scientific">Peronosclerospora sorghi</name>
    <dbReference type="NCBI Taxonomy" id="230839"/>
    <lineage>
        <taxon>Eukaryota</taxon>
        <taxon>Sar</taxon>
        <taxon>Stramenopiles</taxon>
        <taxon>Oomycota</taxon>
        <taxon>Peronosporomycetes</taxon>
        <taxon>Peronosporales</taxon>
        <taxon>Peronosporaceae</taxon>
        <taxon>Peronosclerospora</taxon>
    </lineage>
</organism>
<evidence type="ECO:0000313" key="2">
    <source>
        <dbReference type="Proteomes" id="UP001163321"/>
    </source>
</evidence>
<protein>
    <submittedName>
        <fullName evidence="1">Uncharacterized protein</fullName>
    </submittedName>
</protein>
<accession>A0ACC0VRH4</accession>
<comment type="caution">
    <text evidence="1">The sequence shown here is derived from an EMBL/GenBank/DDBJ whole genome shotgun (WGS) entry which is preliminary data.</text>
</comment>
<dbReference type="Proteomes" id="UP001163321">
    <property type="component" value="Chromosome 8"/>
</dbReference>